<keyword evidence="1" id="KW-0812">Transmembrane</keyword>
<reference evidence="3" key="1">
    <citation type="submission" date="2018-11" db="EMBL/GenBank/DDBJ databases">
        <title>Comparative genomics of Parolsenella catena and Libanicoccus massiliensis: Reclassification of Libanicoccus massiliensis as Parolsenella massiliensis comb. nov.</title>
        <authorList>
            <person name="Sakamoto M."/>
            <person name="Ikeyama N."/>
            <person name="Murakami T."/>
            <person name="Mori H."/>
            <person name="Yuki M."/>
            <person name="Ohkuma M."/>
        </authorList>
    </citation>
    <scope>NUCLEOTIDE SEQUENCE [LARGE SCALE GENOMIC DNA]</scope>
    <source>
        <strain evidence="3">JCM 31932</strain>
    </source>
</reference>
<feature type="transmembrane region" description="Helical" evidence="1">
    <location>
        <begin position="97"/>
        <end position="115"/>
    </location>
</feature>
<proteinExistence type="predicted"/>
<evidence type="ECO:0000313" key="2">
    <source>
        <dbReference type="EMBL" id="BBH49970.1"/>
    </source>
</evidence>
<sequence>MGAPFATGVIDADTALDVYGVGAGQLAGASAAAFAATIGVTLVVSYAVNLVCVPVVRRGVKDSAKMKLGMVPFGILSALAPVSLVEALLDGTGLEALTQSVTTAVMNCCVFYGALKLNASAK</sequence>
<dbReference type="OrthoDB" id="9858356at2"/>
<evidence type="ECO:0000313" key="3">
    <source>
        <dbReference type="Proteomes" id="UP000273154"/>
    </source>
</evidence>
<dbReference type="EMBL" id="AP019367">
    <property type="protein sequence ID" value="BBH49970.1"/>
    <property type="molecule type" value="Genomic_DNA"/>
</dbReference>
<keyword evidence="1" id="KW-1133">Transmembrane helix</keyword>
<organism evidence="2 3">
    <name type="scientific">Parolsenella catena</name>
    <dbReference type="NCBI Taxonomy" id="2003188"/>
    <lineage>
        <taxon>Bacteria</taxon>
        <taxon>Bacillati</taxon>
        <taxon>Actinomycetota</taxon>
        <taxon>Coriobacteriia</taxon>
        <taxon>Coriobacteriales</taxon>
        <taxon>Atopobiaceae</taxon>
        <taxon>Parolsenella</taxon>
    </lineage>
</organism>
<dbReference type="RefSeq" id="WP_126421436.1">
    <property type="nucleotide sequence ID" value="NZ_AP019367.1"/>
</dbReference>
<gene>
    <name evidence="2" type="ORF">Pcatena_05570</name>
</gene>
<dbReference type="KEGG" id="pcat:Pcatena_05570"/>
<feature type="transmembrane region" description="Helical" evidence="1">
    <location>
        <begin position="68"/>
        <end position="85"/>
    </location>
</feature>
<name>A0A3G9K9R9_9ACTN</name>
<evidence type="ECO:0000256" key="1">
    <source>
        <dbReference type="SAM" id="Phobius"/>
    </source>
</evidence>
<protein>
    <submittedName>
        <fullName evidence="2">Uncharacterized protein</fullName>
    </submittedName>
</protein>
<accession>A0A3G9K9R9</accession>
<feature type="transmembrane region" description="Helical" evidence="1">
    <location>
        <begin position="31"/>
        <end position="56"/>
    </location>
</feature>
<keyword evidence="3" id="KW-1185">Reference proteome</keyword>
<dbReference type="Proteomes" id="UP000273154">
    <property type="component" value="Chromosome"/>
</dbReference>
<dbReference type="GeneID" id="88848691"/>
<keyword evidence="1" id="KW-0472">Membrane</keyword>
<dbReference type="AlphaFoldDB" id="A0A3G9K9R9"/>